<feature type="region of interest" description="Disordered" evidence="1">
    <location>
        <begin position="916"/>
        <end position="956"/>
    </location>
</feature>
<evidence type="ECO:0000313" key="2">
    <source>
        <dbReference type="EMBL" id="KAJ3573255.1"/>
    </source>
</evidence>
<evidence type="ECO:0000313" key="3">
    <source>
        <dbReference type="Proteomes" id="UP001213000"/>
    </source>
</evidence>
<feature type="compositionally biased region" description="Basic and acidic residues" evidence="1">
    <location>
        <begin position="1260"/>
        <end position="1272"/>
    </location>
</feature>
<feature type="compositionally biased region" description="Polar residues" evidence="1">
    <location>
        <begin position="474"/>
        <end position="483"/>
    </location>
</feature>
<feature type="compositionally biased region" description="Basic residues" evidence="1">
    <location>
        <begin position="1812"/>
        <end position="1826"/>
    </location>
</feature>
<accession>A0AAD5VYS1</accession>
<organism evidence="2 3">
    <name type="scientific">Leucocoprinus birnbaumii</name>
    <dbReference type="NCBI Taxonomy" id="56174"/>
    <lineage>
        <taxon>Eukaryota</taxon>
        <taxon>Fungi</taxon>
        <taxon>Dikarya</taxon>
        <taxon>Basidiomycota</taxon>
        <taxon>Agaricomycotina</taxon>
        <taxon>Agaricomycetes</taxon>
        <taxon>Agaricomycetidae</taxon>
        <taxon>Agaricales</taxon>
        <taxon>Agaricineae</taxon>
        <taxon>Agaricaceae</taxon>
        <taxon>Leucocoprinus</taxon>
    </lineage>
</organism>
<feature type="compositionally biased region" description="Polar residues" evidence="1">
    <location>
        <begin position="1987"/>
        <end position="2000"/>
    </location>
</feature>
<feature type="compositionally biased region" description="Polar residues" evidence="1">
    <location>
        <begin position="1313"/>
        <end position="1322"/>
    </location>
</feature>
<dbReference type="Proteomes" id="UP001213000">
    <property type="component" value="Unassembled WGS sequence"/>
</dbReference>
<feature type="region of interest" description="Disordered" evidence="1">
    <location>
        <begin position="1260"/>
        <end position="1323"/>
    </location>
</feature>
<feature type="region of interest" description="Disordered" evidence="1">
    <location>
        <begin position="240"/>
        <end position="302"/>
    </location>
</feature>
<feature type="compositionally biased region" description="Low complexity" evidence="1">
    <location>
        <begin position="486"/>
        <end position="497"/>
    </location>
</feature>
<feature type="compositionally biased region" description="Pro residues" evidence="1">
    <location>
        <begin position="832"/>
        <end position="844"/>
    </location>
</feature>
<sequence>MLPNSSSTHTNCDAPHDPYQIPSIRLISATPSAVGLASDANNSFTNSAEGSWASAVPSAIAPKGDGTSRKRLVPKKSKLGLLSVGSKDKIREFAEVSRRDSASVREGFDIFIDHPNDPELEDIVVVKKQKSRGALNGLKWGALGEVTNVPNSTRSGSISSTVSKLKEEEKKWWSIGRGRKDSKEKNTREPEKCPGSPSMRSKTPELFGSRSDSRTRFNSLDSRALLSTPMKMGFSYSKASTAFDPERTPRPSHVQRSVTPESLRAACRSPSPQPPRSTTPASTLNNLFAPSNSSSNGNKEQGSIALRAIRSVKSLARMGGWSQLGVNENGVKASAVKEKKEKKEKGVKEKKKERSKDKENLDGALREKRGKKDKEERKERKERKKKEKKEKETEATLRHSSSSFEAGPLAVSPERVNTAQTLGRKKVSILGLGLPSSIRLPSTRNGSTASSVSLQPNRPLGEGLGSQAKERMGSTISTASSLRPISMASSSGASASTRESRGSVKWDEEGLQSGKREIQKDKKEKRKKKREKEREEGGDSKRLNDGKRRISITDVFPEVQMGDDAMDVDQREEIHKRYSTAFPIVTIEEASADSHDDASENINDSLVYGGILKENEKKHSPQTTPVKRLRQRPLSEQLLGKVRPRAVCEDEEGVLSILDAATNDLAQLINNLDLEATPNTPDLTPLQPDFLNRLNAFNGSPVKKARLGVDSPLKNKSPSTSTGDARGLNPCPSVASITSLRPYAQSRGKATKTLTTPVYTSSSVDDATFRKRSTDAEIGQPIKPWPVLLQQISPVKDRVVVKGSNKENAPPVDSPSKTGTWKKGHKRSMTPGPEPEPAPVFQPLRPPKARTIRISDAINGQATLKPSASSIFTSLVDPSKNKGLKGSNSPTPSLGRRASAFLRKKCSLLPVPADLSSSNASFSDSGSNSNIASSGSDTSSASGPAEKRRKKMPGTVGGSDVSCFALLELDASDPDSDIPDELQDILKANNRTDQDDDTFDFSKRFIRDDSDSADIERPRSILPPLEFSDLPSEILNAPIFSSSLSSEIAMLGDIEEGDRADAEYDAEGDTKKSFDFTGELQRLNESGASNRHSFVEQLENAFMSTATLDLRSDFGGLLQVEAPPVPRIPSDLDVARRSSRRVSLDFAQSDDDKPVEKSVTVEYSSLADRSGLTGPSFESEPESFDIYEVLRLVNVRDLAAFGLMPPENTLQSRGNSFSNSHDLHQLKRRIEATSVFDYSHELDSAEMTGRIVVSADPTEEIKASVSPRDEVRSSNGELNTGFKFGGLPREEAVRPLKEDPPLTLTDIIPPLSHNRSTSTASSEIALEDDSLFKSLLGKAPDPPQPRSRASSGASSQFFQARNSFYRQSQASSVSSFVGFDSFEEVRRGFEFNSQRPGFYPPPSSSNQRSQQIRESMMSIASVSSYGRVINPGVADPFDFGLSGLRERPISENLETMSFTLDDTFSFLKHPSRRRRRVDSDASSFYFHAPASRPRDRRRESAIFVTSQAPPVSLFNRSFGAHRRSDSNGGMVSRPAKRYSHRFNGSTDSIVSDFSAMRLGRPGLGEKMFDNGDQAISLAAISASPTDTSPESLSAQFLHPTYDSIMDDDKRMSLDVTDSIFDKTGHRASVVSEVSLFGQEDDACVQPGHLPSYQFRPLSYVSAASVHSPVKDDDTMISMLGGGHVRRRSIGSIMAGSPCARVEKRKHATFQDTKAADDGIVSPKKARRKAASLVTVKIVPSLSVLLLFSRALSLPLGRAQVPVPPLRPDTPPLSACDGASISGSSMSSLDLSDIETVLSQSVYSISARQHIRSRARARGQGHRRRYSNVRSSRSTSVYETIQEEITSVESSPSHSTSIDKSGNPTQVFIVDSDAASIYSNPDESTSLWDDERGIAALRRYYALQDEVQSTVTESKRVWLDTPFSIYAVQSFKPPYHPEGMKAMLEHSVQNYGPLPSELRAHRTRSRKDSRPSPYPQSRPSKPNASPDLAQSSYPEKPLPQSTSAFPTFSFSRPVTSSNFSANVATSLSNALENVTNNTFSFGEDMKGTIRPRVPSNTKRAALGSSKRNVISVQADTTGTHEKSNASTATASTDQKENVTAMGSIITSDTSLRLNRPRPKGRPAPSASTAKPVQRPIRV</sequence>
<protein>
    <submittedName>
        <fullName evidence="2">Uncharacterized protein</fullName>
    </submittedName>
</protein>
<comment type="caution">
    <text evidence="2">The sequence shown here is derived from an EMBL/GenBank/DDBJ whole genome shotgun (WGS) entry which is preliminary data.</text>
</comment>
<feature type="compositionally biased region" description="Polar residues" evidence="1">
    <location>
        <begin position="439"/>
        <end position="456"/>
    </location>
</feature>
<feature type="compositionally biased region" description="Low complexity" evidence="1">
    <location>
        <begin position="1301"/>
        <end position="1311"/>
    </location>
</feature>
<feature type="region of interest" description="Disordered" evidence="1">
    <location>
        <begin position="804"/>
        <end position="844"/>
    </location>
</feature>
<feature type="region of interest" description="Disordered" evidence="1">
    <location>
        <begin position="1812"/>
        <end position="1832"/>
    </location>
</feature>
<feature type="compositionally biased region" description="Polar residues" evidence="1">
    <location>
        <begin position="714"/>
        <end position="723"/>
    </location>
</feature>
<feature type="compositionally biased region" description="Basic and acidic residues" evidence="1">
    <location>
        <begin position="532"/>
        <end position="548"/>
    </location>
</feature>
<dbReference type="EMBL" id="JANIEX010000109">
    <property type="protein sequence ID" value="KAJ3573255.1"/>
    <property type="molecule type" value="Genomic_DNA"/>
</dbReference>
<dbReference type="PANTHER" id="PTHR34660">
    <property type="entry name" value="MYB-LIKE PROTEIN X"/>
    <property type="match status" value="1"/>
</dbReference>
<keyword evidence="3" id="KW-1185">Reference proteome</keyword>
<feature type="region of interest" description="Disordered" evidence="1">
    <location>
        <begin position="1334"/>
        <end position="1353"/>
    </location>
</feature>
<feature type="compositionally biased region" description="Low complexity" evidence="1">
    <location>
        <begin position="916"/>
        <end position="943"/>
    </location>
</feature>
<feature type="region of interest" description="Disordered" evidence="1">
    <location>
        <begin position="166"/>
        <end position="222"/>
    </location>
</feature>
<feature type="compositionally biased region" description="Basic and acidic residues" evidence="1">
    <location>
        <begin position="1288"/>
        <end position="1300"/>
    </location>
</feature>
<gene>
    <name evidence="2" type="ORF">NP233_g2552</name>
</gene>
<feature type="region of interest" description="Disordered" evidence="1">
    <location>
        <begin position="1844"/>
        <end position="1863"/>
    </location>
</feature>
<feature type="region of interest" description="Disordered" evidence="1">
    <location>
        <begin position="875"/>
        <end position="895"/>
    </location>
</feature>
<proteinExistence type="predicted"/>
<feature type="compositionally biased region" description="Basic and acidic residues" evidence="1">
    <location>
        <begin position="335"/>
        <end position="379"/>
    </location>
</feature>
<feature type="compositionally biased region" description="Basic and acidic residues" evidence="1">
    <location>
        <begin position="166"/>
        <end position="192"/>
    </location>
</feature>
<dbReference type="PANTHER" id="PTHR34660:SF3">
    <property type="entry name" value="RRM DOMAIN-CONTAINING PROTEIN"/>
    <property type="match status" value="1"/>
</dbReference>
<feature type="region of interest" description="Disordered" evidence="1">
    <location>
        <begin position="1959"/>
        <end position="2000"/>
    </location>
</feature>
<feature type="compositionally biased region" description="Polar residues" evidence="1">
    <location>
        <begin position="284"/>
        <end position="301"/>
    </location>
</feature>
<feature type="compositionally biased region" description="Basic and acidic residues" evidence="1">
    <location>
        <begin position="498"/>
        <end position="522"/>
    </location>
</feature>
<feature type="compositionally biased region" description="Low complexity" evidence="1">
    <location>
        <begin position="1846"/>
        <end position="1855"/>
    </location>
</feature>
<feature type="region of interest" description="Disordered" evidence="1">
    <location>
        <begin position="319"/>
        <end position="549"/>
    </location>
</feature>
<feature type="region of interest" description="Disordered" evidence="1">
    <location>
        <begin position="1393"/>
        <end position="1412"/>
    </location>
</feature>
<name>A0AAD5VYS1_9AGAR</name>
<reference evidence="2" key="1">
    <citation type="submission" date="2022-07" db="EMBL/GenBank/DDBJ databases">
        <title>Genome Sequence of Leucocoprinus birnbaumii.</title>
        <authorList>
            <person name="Buettner E."/>
        </authorList>
    </citation>
    <scope>NUCLEOTIDE SEQUENCE</scope>
    <source>
        <strain evidence="2">VT141</strain>
    </source>
</reference>
<feature type="region of interest" description="Disordered" evidence="1">
    <location>
        <begin position="2037"/>
        <end position="2137"/>
    </location>
</feature>
<feature type="compositionally biased region" description="Polar residues" evidence="1">
    <location>
        <begin position="2064"/>
        <end position="2076"/>
    </location>
</feature>
<feature type="region of interest" description="Disordered" evidence="1">
    <location>
        <begin position="704"/>
        <end position="749"/>
    </location>
</feature>
<evidence type="ECO:0000256" key="1">
    <source>
        <dbReference type="SAM" id="MobiDB-lite"/>
    </source>
</evidence>